<dbReference type="PROSITE" id="PS50987">
    <property type="entry name" value="HTH_ARSR_2"/>
    <property type="match status" value="1"/>
</dbReference>
<dbReference type="OrthoDB" id="46768at2"/>
<dbReference type="CDD" id="cd00090">
    <property type="entry name" value="HTH_ARSR"/>
    <property type="match status" value="1"/>
</dbReference>
<comment type="caution">
    <text evidence="5">The sequence shown here is derived from an EMBL/GenBank/DDBJ whole genome shotgun (WGS) entry which is preliminary data.</text>
</comment>
<keyword evidence="3" id="KW-0804">Transcription</keyword>
<evidence type="ECO:0000256" key="1">
    <source>
        <dbReference type="ARBA" id="ARBA00023015"/>
    </source>
</evidence>
<keyword evidence="2" id="KW-0238">DNA-binding</keyword>
<dbReference type="NCBIfam" id="NF033788">
    <property type="entry name" value="HTH_metalloreg"/>
    <property type="match status" value="1"/>
</dbReference>
<dbReference type="SUPFAM" id="SSF46785">
    <property type="entry name" value="Winged helix' DNA-binding domain"/>
    <property type="match status" value="1"/>
</dbReference>
<feature type="domain" description="HTH arsR-type" evidence="4">
    <location>
        <begin position="14"/>
        <end position="109"/>
    </location>
</feature>
<dbReference type="SMART" id="SM00418">
    <property type="entry name" value="HTH_ARSR"/>
    <property type="match status" value="1"/>
</dbReference>
<dbReference type="GO" id="GO:0003700">
    <property type="term" value="F:DNA-binding transcription factor activity"/>
    <property type="evidence" value="ECO:0007669"/>
    <property type="project" value="InterPro"/>
</dbReference>
<name>A0A3S0RI73_9GAMM</name>
<dbReference type="InterPro" id="IPR001845">
    <property type="entry name" value="HTH_ArsR_DNA-bd_dom"/>
</dbReference>
<protein>
    <submittedName>
        <fullName evidence="5">ArsR family transcriptional regulator</fullName>
    </submittedName>
</protein>
<dbReference type="PANTHER" id="PTHR33154">
    <property type="entry name" value="TRANSCRIPTIONAL REGULATOR, ARSR FAMILY"/>
    <property type="match status" value="1"/>
</dbReference>
<organism evidence="5 6">
    <name type="scientific">Dyella choica</name>
    <dbReference type="NCBI Taxonomy" id="1927959"/>
    <lineage>
        <taxon>Bacteria</taxon>
        <taxon>Pseudomonadati</taxon>
        <taxon>Pseudomonadota</taxon>
        <taxon>Gammaproteobacteria</taxon>
        <taxon>Lysobacterales</taxon>
        <taxon>Rhodanobacteraceae</taxon>
        <taxon>Dyella</taxon>
    </lineage>
</organism>
<dbReference type="AlphaFoldDB" id="A0A3S0RI73"/>
<proteinExistence type="predicted"/>
<evidence type="ECO:0000313" key="5">
    <source>
        <dbReference type="EMBL" id="RUL71098.1"/>
    </source>
</evidence>
<evidence type="ECO:0000313" key="6">
    <source>
        <dbReference type="Proteomes" id="UP000274358"/>
    </source>
</evidence>
<dbReference type="InterPro" id="IPR036388">
    <property type="entry name" value="WH-like_DNA-bd_sf"/>
</dbReference>
<dbReference type="Gene3D" id="1.10.10.10">
    <property type="entry name" value="Winged helix-like DNA-binding domain superfamily/Winged helix DNA-binding domain"/>
    <property type="match status" value="1"/>
</dbReference>
<keyword evidence="6" id="KW-1185">Reference proteome</keyword>
<dbReference type="InterPro" id="IPR036390">
    <property type="entry name" value="WH_DNA-bd_sf"/>
</dbReference>
<dbReference type="PRINTS" id="PR00778">
    <property type="entry name" value="HTHARSR"/>
</dbReference>
<dbReference type="InterPro" id="IPR011991">
    <property type="entry name" value="ArsR-like_HTH"/>
</dbReference>
<dbReference type="InterPro" id="IPR051081">
    <property type="entry name" value="HTH_MetalResp_TranReg"/>
</dbReference>
<dbReference type="EMBL" id="RYYV01000019">
    <property type="protein sequence ID" value="RUL71098.1"/>
    <property type="molecule type" value="Genomic_DNA"/>
</dbReference>
<dbReference type="GO" id="GO:0003677">
    <property type="term" value="F:DNA binding"/>
    <property type="evidence" value="ECO:0007669"/>
    <property type="project" value="UniProtKB-KW"/>
</dbReference>
<dbReference type="Pfam" id="PF12840">
    <property type="entry name" value="HTH_20"/>
    <property type="match status" value="1"/>
</dbReference>
<sequence length="121" mass="13439">MSPRTEASVRNAGTKLPLLHKAVPVFAALGDETRLRLIALLCTGSALSIAQLTAGTEITRQAVTKHLQVLADAGLVRDLRQGRERLWEFEPSRLEEARRSLDAIAQQWDQALLRLKAMLEK</sequence>
<dbReference type="PANTHER" id="PTHR33154:SF33">
    <property type="entry name" value="TRANSCRIPTIONAL REPRESSOR SDPR"/>
    <property type="match status" value="1"/>
</dbReference>
<evidence type="ECO:0000259" key="4">
    <source>
        <dbReference type="PROSITE" id="PS50987"/>
    </source>
</evidence>
<reference evidence="5 6" key="1">
    <citation type="submission" date="2018-12" db="EMBL/GenBank/DDBJ databases">
        <title>Dyella dinghuensis sp. nov. DHOA06 and Dyella choica sp. nov. 4M-K27, isolated from forest soil.</title>
        <authorList>
            <person name="Qiu L.-H."/>
            <person name="Gao Z.-H."/>
        </authorList>
    </citation>
    <scope>NUCLEOTIDE SEQUENCE [LARGE SCALE GENOMIC DNA]</scope>
    <source>
        <strain evidence="5 6">4M-K27</strain>
    </source>
</reference>
<keyword evidence="1" id="KW-0805">Transcription regulation</keyword>
<evidence type="ECO:0000256" key="2">
    <source>
        <dbReference type="ARBA" id="ARBA00023125"/>
    </source>
</evidence>
<dbReference type="RefSeq" id="WP_126686435.1">
    <property type="nucleotide sequence ID" value="NZ_RYYV01000019.1"/>
</dbReference>
<dbReference type="Proteomes" id="UP000274358">
    <property type="component" value="Unassembled WGS sequence"/>
</dbReference>
<evidence type="ECO:0000256" key="3">
    <source>
        <dbReference type="ARBA" id="ARBA00023163"/>
    </source>
</evidence>
<gene>
    <name evidence="5" type="ORF">EKH80_19330</name>
</gene>
<accession>A0A3S0RI73</accession>